<proteinExistence type="predicted"/>
<keyword evidence="1" id="KW-1133">Transmembrane helix</keyword>
<keyword evidence="1" id="KW-0472">Membrane</keyword>
<accession>A0A7Z7N3J0</accession>
<gene>
    <name evidence="2" type="ORF">SAMN05446927_3388</name>
</gene>
<sequence length="126" mass="14705">MTTRRVLSHLFVALCVAFFLWTLFWLICRPVVILHYDEGAREPVVYFFNNNHSITKDELRPGQVERFYSELFPEADSFMDISLPMSSRDGVEIKPPFSRVDVYINGAAKIEKVETKFGFFDRFGAR</sequence>
<name>A0A7Z7N3J0_9BURK</name>
<evidence type="ECO:0000313" key="3">
    <source>
        <dbReference type="Proteomes" id="UP000219522"/>
    </source>
</evidence>
<comment type="caution">
    <text evidence="2">The sequence shown here is derived from an EMBL/GenBank/DDBJ whole genome shotgun (WGS) entry which is preliminary data.</text>
</comment>
<evidence type="ECO:0000256" key="1">
    <source>
        <dbReference type="SAM" id="Phobius"/>
    </source>
</evidence>
<organism evidence="2 3">
    <name type="scientific">Caballeronia arationis</name>
    <dbReference type="NCBI Taxonomy" id="1777142"/>
    <lineage>
        <taxon>Bacteria</taxon>
        <taxon>Pseudomonadati</taxon>
        <taxon>Pseudomonadota</taxon>
        <taxon>Betaproteobacteria</taxon>
        <taxon>Burkholderiales</taxon>
        <taxon>Burkholderiaceae</taxon>
        <taxon>Caballeronia</taxon>
    </lineage>
</organism>
<evidence type="ECO:0000313" key="2">
    <source>
        <dbReference type="EMBL" id="SOE80187.1"/>
    </source>
</evidence>
<dbReference type="AlphaFoldDB" id="A0A7Z7N3J0"/>
<dbReference type="RefSeq" id="WP_244195468.1">
    <property type="nucleotide sequence ID" value="NZ_OCSU01000002.1"/>
</dbReference>
<reference evidence="2 3" key="1">
    <citation type="submission" date="2017-09" db="EMBL/GenBank/DDBJ databases">
        <authorList>
            <person name="Varghese N."/>
            <person name="Submissions S."/>
        </authorList>
    </citation>
    <scope>NUCLEOTIDE SEQUENCE [LARGE SCALE GENOMIC DNA]</scope>
    <source>
        <strain evidence="2 3">OK806</strain>
    </source>
</reference>
<dbReference type="EMBL" id="OCSU01000002">
    <property type="protein sequence ID" value="SOE80187.1"/>
    <property type="molecule type" value="Genomic_DNA"/>
</dbReference>
<protein>
    <submittedName>
        <fullName evidence="2">Uncharacterized protein</fullName>
    </submittedName>
</protein>
<feature type="transmembrane region" description="Helical" evidence="1">
    <location>
        <begin position="6"/>
        <end position="27"/>
    </location>
</feature>
<keyword evidence="1" id="KW-0812">Transmembrane</keyword>
<dbReference type="Proteomes" id="UP000219522">
    <property type="component" value="Unassembled WGS sequence"/>
</dbReference>
<keyword evidence="3" id="KW-1185">Reference proteome</keyword>